<dbReference type="RefSeq" id="WP_197968757.1">
    <property type="nucleotide sequence ID" value="NZ_JACEGD010000038.1"/>
</dbReference>
<feature type="domain" description="3-hydroxyacyl-CoA dehydrogenase C-terminal" evidence="2">
    <location>
        <begin position="196"/>
        <end position="292"/>
    </location>
</feature>
<dbReference type="Gene3D" id="3.40.50.720">
    <property type="entry name" value="NAD(P)-binding Rossmann-like Domain"/>
    <property type="match status" value="1"/>
</dbReference>
<evidence type="ECO:0000256" key="1">
    <source>
        <dbReference type="ARBA" id="ARBA00023002"/>
    </source>
</evidence>
<evidence type="ECO:0000259" key="2">
    <source>
        <dbReference type="Pfam" id="PF00725"/>
    </source>
</evidence>
<evidence type="ECO:0000313" key="4">
    <source>
        <dbReference type="EMBL" id="MBH5390819.1"/>
    </source>
</evidence>
<keyword evidence="5" id="KW-1185">Reference proteome</keyword>
<feature type="domain" description="3-hydroxyacyl-CoA dehydrogenase NAD binding" evidence="3">
    <location>
        <begin position="14"/>
        <end position="192"/>
    </location>
</feature>
<dbReference type="InterPro" id="IPR006176">
    <property type="entry name" value="3-OHacyl-CoA_DH_NAD-bd"/>
</dbReference>
<gene>
    <name evidence="4" type="ORF">H1B27_31780</name>
</gene>
<protein>
    <submittedName>
        <fullName evidence="4">NAD(P)-binding domain-containing protein</fullName>
    </submittedName>
</protein>
<keyword evidence="1" id="KW-0560">Oxidoreductase</keyword>
<accession>A0ABS0PCF7</accession>
<dbReference type="PANTHER" id="PTHR43612:SF3">
    <property type="entry name" value="TRIFUNCTIONAL ENZYME SUBUNIT ALPHA, MITOCHONDRIAL"/>
    <property type="match status" value="1"/>
</dbReference>
<dbReference type="InterPro" id="IPR036291">
    <property type="entry name" value="NAD(P)-bd_dom_sf"/>
</dbReference>
<dbReference type="Proteomes" id="UP001194539">
    <property type="component" value="Unassembled WGS sequence"/>
</dbReference>
<dbReference type="InterPro" id="IPR006108">
    <property type="entry name" value="3HC_DH_C"/>
</dbReference>
<feature type="domain" description="3-hydroxyacyl-CoA dehydrogenase C-terminal" evidence="2">
    <location>
        <begin position="323"/>
        <end position="404"/>
    </location>
</feature>
<dbReference type="SUPFAM" id="SSF51735">
    <property type="entry name" value="NAD(P)-binding Rossmann-fold domains"/>
    <property type="match status" value="1"/>
</dbReference>
<dbReference type="InterPro" id="IPR008927">
    <property type="entry name" value="6-PGluconate_DH-like_C_sf"/>
</dbReference>
<organism evidence="4 5">
    <name type="scientific">Bradyrhizobium diversitatis</name>
    <dbReference type="NCBI Taxonomy" id="2755406"/>
    <lineage>
        <taxon>Bacteria</taxon>
        <taxon>Pseudomonadati</taxon>
        <taxon>Pseudomonadota</taxon>
        <taxon>Alphaproteobacteria</taxon>
        <taxon>Hyphomicrobiales</taxon>
        <taxon>Nitrobacteraceae</taxon>
        <taxon>Bradyrhizobium</taxon>
    </lineage>
</organism>
<dbReference type="Pfam" id="PF02737">
    <property type="entry name" value="3HCDH_N"/>
    <property type="match status" value="1"/>
</dbReference>
<dbReference type="PANTHER" id="PTHR43612">
    <property type="entry name" value="TRIFUNCTIONAL ENZYME SUBUNIT ALPHA"/>
    <property type="match status" value="1"/>
</dbReference>
<name>A0ABS0PCF7_9BRAD</name>
<dbReference type="EMBL" id="JACEGD010000038">
    <property type="protein sequence ID" value="MBH5390819.1"/>
    <property type="molecule type" value="Genomic_DNA"/>
</dbReference>
<evidence type="ECO:0000313" key="5">
    <source>
        <dbReference type="Proteomes" id="UP001194539"/>
    </source>
</evidence>
<dbReference type="Gene3D" id="1.10.1040.50">
    <property type="match status" value="1"/>
</dbReference>
<proteinExistence type="predicted"/>
<evidence type="ECO:0000259" key="3">
    <source>
        <dbReference type="Pfam" id="PF02737"/>
    </source>
</evidence>
<reference evidence="4 5" key="1">
    <citation type="submission" date="2020-07" db="EMBL/GenBank/DDBJ databases">
        <title>Bradyrhizobium diversity isolated from nodules of indigenous legumes of Western Australia.</title>
        <authorList>
            <person name="Klepa M.S."/>
        </authorList>
    </citation>
    <scope>NUCLEOTIDE SEQUENCE [LARGE SCALE GENOMIC DNA]</scope>
    <source>
        <strain evidence="4 5">CNPSo 4019</strain>
    </source>
</reference>
<comment type="caution">
    <text evidence="4">The sequence shown here is derived from an EMBL/GenBank/DDBJ whole genome shotgun (WGS) entry which is preliminary data.</text>
</comment>
<dbReference type="InterPro" id="IPR050136">
    <property type="entry name" value="FA_oxidation_alpha_subunit"/>
</dbReference>
<sequence length="417" mass="44725">MMWSNSIADAANPVGIVGAGLMGGGIAQAVAAAGRQVVLCARNTDRASDTTARIRTSVERQVRRGRMSEDKSRRILDLISIRPFTPQELGRCGLVIESVAEDRSTKAGVLQQIEQAITTDTVVATNTSGLAVSGLATALRRPERFLGLHFFSPAERMPLVEVVRGRRTLEPALQDGLAFVKAIGKVPIVVRDGPSFFATRVFAAYLDEAVCMLQEGVEAERIEAAAIAAGRAIGPLATLDETGIALNLQQARQARTDGQQARFCRPLAEPVLKVLVESGRCGRGRGGGFYDWPASGERKLWAGLVSLYPRADGQPDTRTVKLRLLAAEAREAMRCLEEGTISSADDADTASVLGLGFPKSSGGIASWIEAFGINEFVELCARFAAAHGERFAPSPWLRELARDGTGLSKYRKTESES</sequence>
<dbReference type="Pfam" id="PF00725">
    <property type="entry name" value="3HCDH"/>
    <property type="match status" value="2"/>
</dbReference>
<dbReference type="SUPFAM" id="SSF48179">
    <property type="entry name" value="6-phosphogluconate dehydrogenase C-terminal domain-like"/>
    <property type="match status" value="2"/>
</dbReference>